<dbReference type="PANTHER" id="PTHR23513">
    <property type="entry name" value="INTEGRAL MEMBRANE EFFLUX PROTEIN-RELATED"/>
    <property type="match status" value="1"/>
</dbReference>
<dbReference type="InterPro" id="IPR036259">
    <property type="entry name" value="MFS_trans_sf"/>
</dbReference>
<keyword evidence="5 7" id="KW-1133">Transmembrane helix</keyword>
<dbReference type="Gene3D" id="1.20.1250.20">
    <property type="entry name" value="MFS general substrate transporter like domains"/>
    <property type="match status" value="1"/>
</dbReference>
<keyword evidence="4 7" id="KW-0812">Transmembrane</keyword>
<dbReference type="RefSeq" id="WP_173082827.1">
    <property type="nucleotide sequence ID" value="NZ_BLTE01000005.1"/>
</dbReference>
<feature type="transmembrane region" description="Helical" evidence="7">
    <location>
        <begin position="270"/>
        <end position="290"/>
    </location>
</feature>
<sequence>MAAGLPEQGRGAVWRTLSRSLRHRDYRLFFTGQLISLVGTWMQQVAQGWLVYRLTGSSLSLGLVGFAGQFPVFLFSLLGGVAADRFDRRALLVWTQAASMVQAGLMAWLAFSGRAEVWQVLCLAFFLGTVNAVDVPTRQSFMVELVGLEDLHNAIALNSSLFNTARIVGPSVAGFLLAAVGEGWCFTLNALSFLAVIACLLRMTSRRKPAPEAGGSVWERLREGLAFAWGEARVRLVLCLVTAASVTGVSYVVLMPVFARDVLGGGPGNLGLLMASAGAGSLAAALTLAARGRGRGVGRFAYFGMTGLGASLALFANSESFALSAALLVPVGYCTIASMASCNTILQLLSPDRLRGRVMALYSMMFLGMAPFGALLAGSLAQLLGAPAAVTACGLTCLAVSAVAGRGLLRL</sequence>
<organism evidence="8 9">
    <name type="scientific">Fundidesulfovibrio magnetotacticus</name>
    <dbReference type="NCBI Taxonomy" id="2730080"/>
    <lineage>
        <taxon>Bacteria</taxon>
        <taxon>Pseudomonadati</taxon>
        <taxon>Thermodesulfobacteriota</taxon>
        <taxon>Desulfovibrionia</taxon>
        <taxon>Desulfovibrionales</taxon>
        <taxon>Desulfovibrionaceae</taxon>
        <taxon>Fundidesulfovibrio</taxon>
    </lineage>
</organism>
<keyword evidence="6 7" id="KW-0472">Membrane</keyword>
<feature type="transmembrane region" description="Helical" evidence="7">
    <location>
        <begin position="186"/>
        <end position="203"/>
    </location>
</feature>
<evidence type="ECO:0000313" key="8">
    <source>
        <dbReference type="EMBL" id="GFK93616.1"/>
    </source>
</evidence>
<reference evidence="8 9" key="1">
    <citation type="submission" date="2020-04" db="EMBL/GenBank/DDBJ databases">
        <authorList>
            <consortium name="Desulfovibrio sp. FSS-1 genome sequencing consortium"/>
            <person name="Shimoshige H."/>
            <person name="Kobayashi H."/>
            <person name="Maekawa T."/>
        </authorList>
    </citation>
    <scope>NUCLEOTIDE SEQUENCE [LARGE SCALE GENOMIC DNA]</scope>
    <source>
        <strain evidence="8 9">SIID29052-01</strain>
    </source>
</reference>
<evidence type="ECO:0000256" key="7">
    <source>
        <dbReference type="SAM" id="Phobius"/>
    </source>
</evidence>
<keyword evidence="9" id="KW-1185">Reference proteome</keyword>
<dbReference type="InterPro" id="IPR010290">
    <property type="entry name" value="TM_effector"/>
</dbReference>
<feature type="transmembrane region" description="Helical" evidence="7">
    <location>
        <begin position="58"/>
        <end position="79"/>
    </location>
</feature>
<feature type="transmembrane region" description="Helical" evidence="7">
    <location>
        <begin position="297"/>
        <end position="316"/>
    </location>
</feature>
<dbReference type="Proteomes" id="UP000494245">
    <property type="component" value="Unassembled WGS sequence"/>
</dbReference>
<dbReference type="EMBL" id="BLTE01000005">
    <property type="protein sequence ID" value="GFK93616.1"/>
    <property type="molecule type" value="Genomic_DNA"/>
</dbReference>
<feature type="transmembrane region" description="Helical" evidence="7">
    <location>
        <begin position="236"/>
        <end position="258"/>
    </location>
</feature>
<evidence type="ECO:0000256" key="4">
    <source>
        <dbReference type="ARBA" id="ARBA00022692"/>
    </source>
</evidence>
<keyword evidence="3" id="KW-1003">Cell membrane</keyword>
<name>A0A6V8LUX2_9BACT</name>
<gene>
    <name evidence="8" type="primary">entS</name>
    <name evidence="8" type="ORF">NNJEOMEG_01450</name>
</gene>
<dbReference type="Pfam" id="PF05977">
    <property type="entry name" value="MFS_3"/>
    <property type="match status" value="1"/>
</dbReference>
<evidence type="ECO:0000313" key="9">
    <source>
        <dbReference type="Proteomes" id="UP000494245"/>
    </source>
</evidence>
<keyword evidence="2" id="KW-0813">Transport</keyword>
<dbReference type="AlphaFoldDB" id="A0A6V8LUX2"/>
<proteinExistence type="predicted"/>
<evidence type="ECO:0000256" key="3">
    <source>
        <dbReference type="ARBA" id="ARBA00022475"/>
    </source>
</evidence>
<dbReference type="GO" id="GO:0005886">
    <property type="term" value="C:plasma membrane"/>
    <property type="evidence" value="ECO:0007669"/>
    <property type="project" value="UniProtKB-SubCell"/>
</dbReference>
<dbReference type="PANTHER" id="PTHR23513:SF11">
    <property type="entry name" value="STAPHYLOFERRIN A TRANSPORTER"/>
    <property type="match status" value="1"/>
</dbReference>
<feature type="transmembrane region" description="Helical" evidence="7">
    <location>
        <begin position="91"/>
        <end position="111"/>
    </location>
</feature>
<accession>A0A6V8LUX2</accession>
<feature type="transmembrane region" description="Helical" evidence="7">
    <location>
        <begin position="358"/>
        <end position="380"/>
    </location>
</feature>
<feature type="transmembrane region" description="Helical" evidence="7">
    <location>
        <begin position="322"/>
        <end position="346"/>
    </location>
</feature>
<evidence type="ECO:0000256" key="1">
    <source>
        <dbReference type="ARBA" id="ARBA00004651"/>
    </source>
</evidence>
<feature type="transmembrane region" description="Helical" evidence="7">
    <location>
        <begin position="386"/>
        <end position="409"/>
    </location>
</feature>
<reference evidence="8 9" key="2">
    <citation type="submission" date="2020-05" db="EMBL/GenBank/DDBJ databases">
        <title>Draft genome sequence of Desulfovibrio sp. strainFSS-1.</title>
        <authorList>
            <person name="Shimoshige H."/>
            <person name="Kobayashi H."/>
            <person name="Maekawa T."/>
        </authorList>
    </citation>
    <scope>NUCLEOTIDE SEQUENCE [LARGE SCALE GENOMIC DNA]</scope>
    <source>
        <strain evidence="8 9">SIID29052-01</strain>
    </source>
</reference>
<dbReference type="SUPFAM" id="SSF103473">
    <property type="entry name" value="MFS general substrate transporter"/>
    <property type="match status" value="1"/>
</dbReference>
<evidence type="ECO:0000256" key="2">
    <source>
        <dbReference type="ARBA" id="ARBA00022448"/>
    </source>
</evidence>
<feature type="transmembrane region" description="Helical" evidence="7">
    <location>
        <begin position="28"/>
        <end position="46"/>
    </location>
</feature>
<evidence type="ECO:0000256" key="6">
    <source>
        <dbReference type="ARBA" id="ARBA00023136"/>
    </source>
</evidence>
<evidence type="ECO:0000256" key="5">
    <source>
        <dbReference type="ARBA" id="ARBA00022989"/>
    </source>
</evidence>
<dbReference type="CDD" id="cd06173">
    <property type="entry name" value="MFS_MefA_like"/>
    <property type="match status" value="1"/>
</dbReference>
<protein>
    <submittedName>
        <fullName evidence="8">Enterobactin exporter EntS</fullName>
    </submittedName>
</protein>
<comment type="caution">
    <text evidence="8">The sequence shown here is derived from an EMBL/GenBank/DDBJ whole genome shotgun (WGS) entry which is preliminary data.</text>
</comment>
<comment type="subcellular location">
    <subcellularLocation>
        <location evidence="1">Cell membrane</location>
        <topology evidence="1">Multi-pass membrane protein</topology>
    </subcellularLocation>
</comment>